<proteinExistence type="predicted"/>
<feature type="modified residue" description="4-aspartylphosphate" evidence="3">
    <location>
        <position position="55"/>
    </location>
</feature>
<dbReference type="PANTHER" id="PTHR44591">
    <property type="entry name" value="STRESS RESPONSE REGULATOR PROTEIN 1"/>
    <property type="match status" value="1"/>
</dbReference>
<dbReference type="Gene3D" id="3.40.50.2300">
    <property type="match status" value="1"/>
</dbReference>
<dbReference type="EMBL" id="JBHPBY010000430">
    <property type="protein sequence ID" value="MFC1853133.1"/>
    <property type="molecule type" value="Genomic_DNA"/>
</dbReference>
<dbReference type="Gene3D" id="3.10.580.10">
    <property type="entry name" value="CBS-domain"/>
    <property type="match status" value="1"/>
</dbReference>
<feature type="domain" description="CBS" evidence="6">
    <location>
        <begin position="138"/>
        <end position="214"/>
    </location>
</feature>
<keyword evidence="4" id="KW-0129">CBS domain</keyword>
<protein>
    <submittedName>
        <fullName evidence="7">Response regulator</fullName>
    </submittedName>
</protein>
<dbReference type="InterPro" id="IPR046342">
    <property type="entry name" value="CBS_dom_sf"/>
</dbReference>
<dbReference type="SMART" id="SM00448">
    <property type="entry name" value="REC"/>
    <property type="match status" value="1"/>
</dbReference>
<name>A0ABV6Z3V4_UNCC1</name>
<evidence type="ECO:0000313" key="8">
    <source>
        <dbReference type="Proteomes" id="UP001594351"/>
    </source>
</evidence>
<evidence type="ECO:0000256" key="2">
    <source>
        <dbReference type="ARBA" id="ARBA00023012"/>
    </source>
</evidence>
<evidence type="ECO:0000256" key="4">
    <source>
        <dbReference type="PROSITE-ProRule" id="PRU00703"/>
    </source>
</evidence>
<dbReference type="Pfam" id="PF00571">
    <property type="entry name" value="CBS"/>
    <property type="match status" value="2"/>
</dbReference>
<reference evidence="7 8" key="1">
    <citation type="submission" date="2024-09" db="EMBL/GenBank/DDBJ databases">
        <title>Laminarin stimulates single cell rates of sulfate reduction while oxygen inhibits transcriptomic activity in coastal marine sediment.</title>
        <authorList>
            <person name="Lindsay M."/>
            <person name="Orcutt B."/>
            <person name="Emerson D."/>
            <person name="Stepanauskas R."/>
            <person name="D'Angelo T."/>
        </authorList>
    </citation>
    <scope>NUCLEOTIDE SEQUENCE [LARGE SCALE GENOMIC DNA]</scope>
    <source>
        <strain evidence="7">SAG AM-311-K15</strain>
    </source>
</reference>
<dbReference type="InterPro" id="IPR001789">
    <property type="entry name" value="Sig_transdc_resp-reg_receiver"/>
</dbReference>
<evidence type="ECO:0000259" key="6">
    <source>
        <dbReference type="PROSITE" id="PS51371"/>
    </source>
</evidence>
<dbReference type="Proteomes" id="UP001594351">
    <property type="component" value="Unassembled WGS sequence"/>
</dbReference>
<evidence type="ECO:0000313" key="7">
    <source>
        <dbReference type="EMBL" id="MFC1853133.1"/>
    </source>
</evidence>
<keyword evidence="8" id="KW-1185">Reference proteome</keyword>
<dbReference type="PROSITE" id="PS51371">
    <property type="entry name" value="CBS"/>
    <property type="match status" value="2"/>
</dbReference>
<evidence type="ECO:0000259" key="5">
    <source>
        <dbReference type="PROSITE" id="PS50110"/>
    </source>
</evidence>
<dbReference type="InterPro" id="IPR011006">
    <property type="entry name" value="CheY-like_superfamily"/>
</dbReference>
<dbReference type="SUPFAM" id="SSF54631">
    <property type="entry name" value="CBS-domain pair"/>
    <property type="match status" value="1"/>
</dbReference>
<keyword evidence="2" id="KW-0902">Two-component regulatory system</keyword>
<dbReference type="PANTHER" id="PTHR44591:SF14">
    <property type="entry name" value="PROTEIN PILG"/>
    <property type="match status" value="1"/>
</dbReference>
<dbReference type="InterPro" id="IPR050595">
    <property type="entry name" value="Bact_response_regulator"/>
</dbReference>
<dbReference type="InterPro" id="IPR000644">
    <property type="entry name" value="CBS_dom"/>
</dbReference>
<accession>A0ABV6Z3V4</accession>
<feature type="domain" description="Response regulatory" evidence="5">
    <location>
        <begin position="6"/>
        <end position="120"/>
    </location>
</feature>
<gene>
    <name evidence="7" type="ORF">ACFL27_23290</name>
</gene>
<dbReference type="SMART" id="SM00116">
    <property type="entry name" value="CBS"/>
    <property type="match status" value="2"/>
</dbReference>
<dbReference type="SUPFAM" id="SSF52172">
    <property type="entry name" value="CheY-like"/>
    <property type="match status" value="1"/>
</dbReference>
<sequence>MNKKIKVLMVDDEERFRATTAKILAKRGFDTLLAASGEEALEMLQQSQPDVVILDIKMPGMDGEVVLTRIKEKDPNLPVIMLTGHGTPDSAIRSSKWGAFDYLTKPCDIDLLAAKINDAQAVRTKGGITEEKKAVDIMIPIEAYTTIEAERTVKDGIKKLRQSFEGAPSTSRLMETGHRSILVFDRKGDMVGILSIVDLIRALQPSFLSFPKPSTADSLQFSPIFWRGLFTLQATDLAHKKIKDIMTATFETIDETTNLMEIAYFMFSHKIRRVAVTSGGKVIGVVREQEIFFDLANIILNS</sequence>
<keyword evidence="1 3" id="KW-0597">Phosphoprotein</keyword>
<organism evidence="7 8">
    <name type="scientific">candidate division CSSED10-310 bacterium</name>
    <dbReference type="NCBI Taxonomy" id="2855610"/>
    <lineage>
        <taxon>Bacteria</taxon>
        <taxon>Bacteria division CSSED10-310</taxon>
    </lineage>
</organism>
<dbReference type="CDD" id="cd02205">
    <property type="entry name" value="CBS_pair_SF"/>
    <property type="match status" value="1"/>
</dbReference>
<evidence type="ECO:0000256" key="1">
    <source>
        <dbReference type="ARBA" id="ARBA00022553"/>
    </source>
</evidence>
<dbReference type="Pfam" id="PF00072">
    <property type="entry name" value="Response_reg"/>
    <property type="match status" value="1"/>
</dbReference>
<feature type="domain" description="CBS" evidence="6">
    <location>
        <begin position="246"/>
        <end position="302"/>
    </location>
</feature>
<comment type="caution">
    <text evidence="7">The sequence shown here is derived from an EMBL/GenBank/DDBJ whole genome shotgun (WGS) entry which is preliminary data.</text>
</comment>
<dbReference type="PROSITE" id="PS50110">
    <property type="entry name" value="RESPONSE_REGULATORY"/>
    <property type="match status" value="1"/>
</dbReference>
<evidence type="ECO:0000256" key="3">
    <source>
        <dbReference type="PROSITE-ProRule" id="PRU00169"/>
    </source>
</evidence>